<dbReference type="RefSeq" id="WP_208499887.1">
    <property type="nucleotide sequence ID" value="NZ_JAGFOA010000001.1"/>
</dbReference>
<evidence type="ECO:0000313" key="1">
    <source>
        <dbReference type="EMBL" id="MBO3662199.1"/>
    </source>
</evidence>
<name>A0A939QGH0_9MICO</name>
<dbReference type="AlphaFoldDB" id="A0A939QGH0"/>
<proteinExistence type="predicted"/>
<protein>
    <submittedName>
        <fullName evidence="1">Uncharacterized protein</fullName>
    </submittedName>
</protein>
<gene>
    <name evidence="1" type="ORF">J5V96_01595</name>
</gene>
<dbReference type="EMBL" id="JAGFOA010000001">
    <property type="protein sequence ID" value="MBO3662199.1"/>
    <property type="molecule type" value="Genomic_DNA"/>
</dbReference>
<organism evidence="1 2">
    <name type="scientific">Microbacterium stercoris</name>
    <dbReference type="NCBI Taxonomy" id="2820289"/>
    <lineage>
        <taxon>Bacteria</taxon>
        <taxon>Bacillati</taxon>
        <taxon>Actinomycetota</taxon>
        <taxon>Actinomycetes</taxon>
        <taxon>Micrococcales</taxon>
        <taxon>Microbacteriaceae</taxon>
        <taxon>Microbacterium</taxon>
    </lineage>
</organism>
<accession>A0A939QGH0</accession>
<reference evidence="1" key="1">
    <citation type="submission" date="2021-03" db="EMBL/GenBank/DDBJ databases">
        <title>Microbacterium sp. nov., a novel actinobacterium isolated from cow dung.</title>
        <authorList>
            <person name="Zhang L."/>
        </authorList>
    </citation>
    <scope>NUCLEOTIDE SEQUENCE</scope>
    <source>
        <strain evidence="1">NEAU-LLB</strain>
    </source>
</reference>
<keyword evidence="2" id="KW-1185">Reference proteome</keyword>
<sequence>MEPEVLADADWLAEASADALAEDDPLAEADWLTAATADLLADVDPLALVVADWIVERLADWLLETIRLGVFPGVLVPLK</sequence>
<evidence type="ECO:0000313" key="2">
    <source>
        <dbReference type="Proteomes" id="UP000680132"/>
    </source>
</evidence>
<comment type="caution">
    <text evidence="1">The sequence shown here is derived from an EMBL/GenBank/DDBJ whole genome shotgun (WGS) entry which is preliminary data.</text>
</comment>
<dbReference type="Proteomes" id="UP000680132">
    <property type="component" value="Unassembled WGS sequence"/>
</dbReference>